<dbReference type="KEGG" id="fra:Francci3_2229"/>
<evidence type="ECO:0000313" key="2">
    <source>
        <dbReference type="EMBL" id="ABD11597.1"/>
    </source>
</evidence>
<dbReference type="HOGENOM" id="CLU_186753_0_0_11"/>
<dbReference type="Pfam" id="PF22743">
    <property type="entry name" value="PspAA"/>
    <property type="match status" value="1"/>
</dbReference>
<dbReference type="OrthoDB" id="5244559at2"/>
<dbReference type="InterPro" id="IPR054437">
    <property type="entry name" value="PspA-assoc_dom"/>
</dbReference>
<dbReference type="AlphaFoldDB" id="Q2JAU5"/>
<keyword evidence="3" id="KW-1185">Reference proteome</keyword>
<evidence type="ECO:0000313" key="3">
    <source>
        <dbReference type="Proteomes" id="UP000001937"/>
    </source>
</evidence>
<organism evidence="2 3">
    <name type="scientific">Frankia casuarinae (strain DSM 45818 / CECT 9043 / HFP020203 / CcI3)</name>
    <dbReference type="NCBI Taxonomy" id="106370"/>
    <lineage>
        <taxon>Bacteria</taxon>
        <taxon>Bacillati</taxon>
        <taxon>Actinomycetota</taxon>
        <taxon>Actinomycetes</taxon>
        <taxon>Frankiales</taxon>
        <taxon>Frankiaceae</taxon>
        <taxon>Frankia</taxon>
    </lineage>
</organism>
<sequence length="93" mass="9976">MIVRILGEGQFDLPATDLEALNELDDVLLTAVEAGDEPAFQEALTRLLERVRTRGRAVPADQLEPSELVLPRADTGLAEVRGLLGDEGLIPGS</sequence>
<reference evidence="2 3" key="1">
    <citation type="journal article" date="2007" name="Genome Res.">
        <title>Genome characteristics of facultatively symbiotic Frankia sp. strains reflect host range and host plant biogeography.</title>
        <authorList>
            <person name="Normand P."/>
            <person name="Lapierre P."/>
            <person name="Tisa L.S."/>
            <person name="Gogarten J.P."/>
            <person name="Alloisio N."/>
            <person name="Bagnarol E."/>
            <person name="Bassi C.A."/>
            <person name="Berry A.M."/>
            <person name="Bickhart D.M."/>
            <person name="Choisne N."/>
            <person name="Couloux A."/>
            <person name="Cournoyer B."/>
            <person name="Cruveiller S."/>
            <person name="Daubin V."/>
            <person name="Demange N."/>
            <person name="Francino M.P."/>
            <person name="Goltsman E."/>
            <person name="Huang Y."/>
            <person name="Kopp O.R."/>
            <person name="Labarre L."/>
            <person name="Lapidus A."/>
            <person name="Lavire C."/>
            <person name="Marechal J."/>
            <person name="Martinez M."/>
            <person name="Mastronunzio J.E."/>
            <person name="Mullin B.C."/>
            <person name="Niemann J."/>
            <person name="Pujic P."/>
            <person name="Rawnsley T."/>
            <person name="Rouy Z."/>
            <person name="Schenowitz C."/>
            <person name="Sellstedt A."/>
            <person name="Tavares F."/>
            <person name="Tomkins J.P."/>
            <person name="Vallenet D."/>
            <person name="Valverde C."/>
            <person name="Wall L.G."/>
            <person name="Wang Y."/>
            <person name="Medigue C."/>
            <person name="Benson D.R."/>
        </authorList>
    </citation>
    <scope>NUCLEOTIDE SEQUENCE [LARGE SCALE GENOMIC DNA]</scope>
    <source>
        <strain evidence="3">DSM 45818 / CECT 9043 / CcI3</strain>
    </source>
</reference>
<dbReference type="Proteomes" id="UP000001937">
    <property type="component" value="Chromosome"/>
</dbReference>
<dbReference type="STRING" id="106370.Francci3_2229"/>
<feature type="domain" description="PspA-associated" evidence="1">
    <location>
        <begin position="1"/>
        <end position="92"/>
    </location>
</feature>
<gene>
    <name evidence="2" type="ordered locus">Francci3_2229</name>
</gene>
<protein>
    <recommendedName>
        <fullName evidence="1">PspA-associated domain-containing protein</fullName>
    </recommendedName>
</protein>
<evidence type="ECO:0000259" key="1">
    <source>
        <dbReference type="Pfam" id="PF22743"/>
    </source>
</evidence>
<dbReference type="EMBL" id="CP000249">
    <property type="protein sequence ID" value="ABD11597.1"/>
    <property type="molecule type" value="Genomic_DNA"/>
</dbReference>
<accession>Q2JAU5</accession>
<dbReference type="eggNOG" id="ENOG5032YW2">
    <property type="taxonomic scope" value="Bacteria"/>
</dbReference>
<name>Q2JAU5_FRACC</name>
<dbReference type="PhylomeDB" id="Q2JAU5"/>
<dbReference type="RefSeq" id="WP_011436643.1">
    <property type="nucleotide sequence ID" value="NC_007777.1"/>
</dbReference>
<proteinExistence type="predicted"/>